<dbReference type="GO" id="GO:0005975">
    <property type="term" value="P:carbohydrate metabolic process"/>
    <property type="evidence" value="ECO:0007669"/>
    <property type="project" value="InterPro"/>
</dbReference>
<dbReference type="AlphaFoldDB" id="A0A6H9WK32"/>
<proteinExistence type="inferred from homology"/>
<dbReference type="SUPFAM" id="SSF51445">
    <property type="entry name" value="(Trans)glycosidases"/>
    <property type="match status" value="1"/>
</dbReference>
<dbReference type="Gene3D" id="3.20.20.80">
    <property type="entry name" value="Glycosidases"/>
    <property type="match status" value="1"/>
</dbReference>
<dbReference type="Pfam" id="PF02838">
    <property type="entry name" value="Glyco_hydro_20b"/>
    <property type="match status" value="1"/>
</dbReference>
<dbReference type="Proteomes" id="UP000431744">
    <property type="component" value="Unassembled WGS sequence"/>
</dbReference>
<dbReference type="CDD" id="cd06564">
    <property type="entry name" value="GH20_DspB_LnbB-like"/>
    <property type="match status" value="1"/>
</dbReference>
<protein>
    <submittedName>
        <fullName evidence="9">Family 20 glycosylhydrolase</fullName>
    </submittedName>
</protein>
<keyword evidence="6" id="KW-0472">Membrane</keyword>
<feature type="transmembrane region" description="Helical" evidence="6">
    <location>
        <begin position="556"/>
        <end position="578"/>
    </location>
</feature>
<dbReference type="PRINTS" id="PR00738">
    <property type="entry name" value="GLHYDRLASE20"/>
</dbReference>
<evidence type="ECO:0000256" key="3">
    <source>
        <dbReference type="ARBA" id="ARBA00023295"/>
    </source>
</evidence>
<evidence type="ECO:0000313" key="9">
    <source>
        <dbReference type="EMBL" id="KAB1648089.1"/>
    </source>
</evidence>
<dbReference type="InterPro" id="IPR025705">
    <property type="entry name" value="Beta_hexosaminidase_sua/sub"/>
</dbReference>
<dbReference type="InterPro" id="IPR029018">
    <property type="entry name" value="Hex-like_dom2"/>
</dbReference>
<sequence>MPQPTAVVDADGEWRPDATTRILIVTEQPELFPAQSAPPHGLTGAPADGAVPDTEPSTAPERLAAEAARLAAELVALDVMTTPPELHTVTPLEAEDVALPTDIRLRTTSSTLAEPPDGQPDEAGRLEIDAETGVALSARTDTGLFRASRALLQLLTAHGGEAPAGLYDFVPATEVRSVHLDIARKTYSLEFLKQLVDELAWNGLNELELHVSEFEGFALESTTHPGIQSPTVLSQAQLRELLAYAEAQHVTVTPSLDMPGHLEHVLEALPQYRLLAADGSPVYGALDITNPEAIAFARELIAEYAAIFEPGQWNLGADEFVDFDDDGEVALLTAAARAAYGPDATAFDAMTAFVNETATFLADLGFTTRVWSDGMLRASIVELDPAIEVAHWTRRPPGSVPAAAFADAGHRLINVNDEYLYFVLGERVGYAYPTGEAILDEWRPTLLAGDDAVSPDAIEGAMFAIWSDIPEALTEDEVLERARLPIQAMSVRSMNPDAQIAFSDLVDAAVAIGPAPAGLSGVHAAPIAPPDLPSVDAGPSAPAEETEGAAAISNRLLLTAGVVVATIAVIVMAVLLVVRFRRVGAGRDERGSGSGPGAGAEPGTDTDGLPTRPGGHG</sequence>
<dbReference type="GO" id="GO:0004563">
    <property type="term" value="F:beta-N-acetylhexosaminidase activity"/>
    <property type="evidence" value="ECO:0007669"/>
    <property type="project" value="InterPro"/>
</dbReference>
<keyword evidence="6" id="KW-1133">Transmembrane helix</keyword>
<evidence type="ECO:0000256" key="6">
    <source>
        <dbReference type="SAM" id="Phobius"/>
    </source>
</evidence>
<keyword evidence="10" id="KW-1185">Reference proteome</keyword>
<feature type="region of interest" description="Disordered" evidence="5">
    <location>
        <begin position="586"/>
        <end position="617"/>
    </location>
</feature>
<dbReference type="Gene3D" id="3.30.379.10">
    <property type="entry name" value="Chitobiase/beta-hexosaminidase domain 2-like"/>
    <property type="match status" value="1"/>
</dbReference>
<dbReference type="PANTHER" id="PTHR43678">
    <property type="entry name" value="PUTATIVE (AFU_ORTHOLOGUE AFUA_2G00640)-RELATED"/>
    <property type="match status" value="1"/>
</dbReference>
<keyword evidence="3" id="KW-0326">Glycosidase</keyword>
<keyword evidence="6" id="KW-0812">Transmembrane</keyword>
<dbReference type="EMBL" id="WBJY01000002">
    <property type="protein sequence ID" value="KAB1648089.1"/>
    <property type="molecule type" value="Genomic_DNA"/>
</dbReference>
<comment type="similarity">
    <text evidence="1">Belongs to the glycosyl hydrolase 20 family.</text>
</comment>
<dbReference type="Pfam" id="PF00728">
    <property type="entry name" value="Glyco_hydro_20"/>
    <property type="match status" value="1"/>
</dbReference>
<name>A0A6H9WK32_9MICO</name>
<comment type="caution">
    <text evidence="9">The sequence shown here is derived from an EMBL/GenBank/DDBJ whole genome shotgun (WGS) entry which is preliminary data.</text>
</comment>
<accession>A0A6H9WK32</accession>
<evidence type="ECO:0000256" key="2">
    <source>
        <dbReference type="ARBA" id="ARBA00022801"/>
    </source>
</evidence>
<dbReference type="InterPro" id="IPR015882">
    <property type="entry name" value="HEX_bac_N"/>
</dbReference>
<reference evidence="9 10" key="1">
    <citation type="submission" date="2019-09" db="EMBL/GenBank/DDBJ databases">
        <title>Phylogeny of genus Pseudoclavibacter and closely related genus.</title>
        <authorList>
            <person name="Li Y."/>
        </authorList>
    </citation>
    <scope>NUCLEOTIDE SEQUENCE [LARGE SCALE GENOMIC DNA]</scope>
    <source>
        <strain evidence="9 10">EGI 60007</strain>
    </source>
</reference>
<evidence type="ECO:0000256" key="5">
    <source>
        <dbReference type="SAM" id="MobiDB-lite"/>
    </source>
</evidence>
<dbReference type="OrthoDB" id="5480482at2"/>
<feature type="region of interest" description="Disordered" evidence="5">
    <location>
        <begin position="33"/>
        <end position="57"/>
    </location>
</feature>
<organism evidence="9 10">
    <name type="scientific">Pseudoclavibacter endophyticus</name>
    <dbReference type="NCBI Taxonomy" id="1778590"/>
    <lineage>
        <taxon>Bacteria</taxon>
        <taxon>Bacillati</taxon>
        <taxon>Actinomycetota</taxon>
        <taxon>Actinomycetes</taxon>
        <taxon>Micrococcales</taxon>
        <taxon>Microbacteriaceae</taxon>
        <taxon>Pseudoclavibacter</taxon>
    </lineage>
</organism>
<feature type="domain" description="Glycoside hydrolase family 20 catalytic" evidence="7">
    <location>
        <begin position="176"/>
        <end position="427"/>
    </location>
</feature>
<dbReference type="PANTHER" id="PTHR43678:SF1">
    <property type="entry name" value="BETA-N-ACETYLHEXOSAMINIDASE"/>
    <property type="match status" value="1"/>
</dbReference>
<dbReference type="InterPro" id="IPR017853">
    <property type="entry name" value="GH"/>
</dbReference>
<keyword evidence="2 9" id="KW-0378">Hydrolase</keyword>
<dbReference type="InterPro" id="IPR015883">
    <property type="entry name" value="Glyco_hydro_20_cat"/>
</dbReference>
<evidence type="ECO:0000313" key="10">
    <source>
        <dbReference type="Proteomes" id="UP000431744"/>
    </source>
</evidence>
<gene>
    <name evidence="9" type="ORF">F8O04_10190</name>
</gene>
<evidence type="ECO:0000259" key="8">
    <source>
        <dbReference type="Pfam" id="PF02838"/>
    </source>
</evidence>
<evidence type="ECO:0000256" key="4">
    <source>
        <dbReference type="PIRSR" id="PIRSR625705-1"/>
    </source>
</evidence>
<dbReference type="SUPFAM" id="SSF55545">
    <property type="entry name" value="beta-N-acetylhexosaminidase-like domain"/>
    <property type="match status" value="1"/>
</dbReference>
<feature type="active site" description="Proton donor" evidence="4">
    <location>
        <position position="319"/>
    </location>
</feature>
<evidence type="ECO:0000259" key="7">
    <source>
        <dbReference type="Pfam" id="PF00728"/>
    </source>
</evidence>
<feature type="domain" description="Beta-hexosaminidase bacterial type N-terminal" evidence="8">
    <location>
        <begin position="64"/>
        <end position="164"/>
    </location>
</feature>
<dbReference type="InterPro" id="IPR052764">
    <property type="entry name" value="GH20_Enzymes"/>
</dbReference>
<evidence type="ECO:0000256" key="1">
    <source>
        <dbReference type="ARBA" id="ARBA00006285"/>
    </source>
</evidence>